<dbReference type="Proteomes" id="UP000186143">
    <property type="component" value="Unassembled WGS sequence"/>
</dbReference>
<dbReference type="RefSeq" id="WP_075634253.1">
    <property type="nucleotide sequence ID" value="NZ_MKIO01000024.1"/>
</dbReference>
<reference evidence="3 4" key="1">
    <citation type="submission" date="2016-09" db="EMBL/GenBank/DDBJ databases">
        <title>Rhizobium sp. nov., a novel species isolated from the rice rhizosphere.</title>
        <authorList>
            <person name="Zhao J."/>
            <person name="Zhang X."/>
        </authorList>
    </citation>
    <scope>NUCLEOTIDE SEQUENCE [LARGE SCALE GENOMIC DNA]</scope>
    <source>
        <strain evidence="3 4">MH17</strain>
    </source>
</reference>
<organism evidence="3 4">
    <name type="scientific">Xaviernesmea rhizosphaerae</name>
    <dbReference type="NCBI Taxonomy" id="1672749"/>
    <lineage>
        <taxon>Bacteria</taxon>
        <taxon>Pseudomonadati</taxon>
        <taxon>Pseudomonadota</taxon>
        <taxon>Alphaproteobacteria</taxon>
        <taxon>Hyphomicrobiales</taxon>
        <taxon>Rhizobiaceae</taxon>
        <taxon>Rhizobium/Agrobacterium group</taxon>
        <taxon>Xaviernesmea</taxon>
    </lineage>
</organism>
<dbReference type="OrthoDB" id="2293521at2"/>
<dbReference type="Pfam" id="PF03795">
    <property type="entry name" value="YCII"/>
    <property type="match status" value="1"/>
</dbReference>
<dbReference type="EMBL" id="MKIO01000024">
    <property type="protein sequence ID" value="OLP56175.1"/>
    <property type="molecule type" value="Genomic_DNA"/>
</dbReference>
<proteinExistence type="inferred from homology"/>
<dbReference type="NCBIfam" id="NF009502">
    <property type="entry name" value="PRK12863.1-1"/>
    <property type="match status" value="1"/>
</dbReference>
<protein>
    <recommendedName>
        <fullName evidence="2">YCII-related domain-containing protein</fullName>
    </recommendedName>
</protein>
<dbReference type="Gene3D" id="3.30.70.1060">
    <property type="entry name" value="Dimeric alpha+beta barrel"/>
    <property type="match status" value="1"/>
</dbReference>
<dbReference type="PANTHER" id="PTHR33606:SF3">
    <property type="entry name" value="PROTEIN YCII"/>
    <property type="match status" value="1"/>
</dbReference>
<evidence type="ECO:0000259" key="2">
    <source>
        <dbReference type="Pfam" id="PF03795"/>
    </source>
</evidence>
<accession>A0A1Q9ALK6</accession>
<dbReference type="STRING" id="1672749.BJF92_20500"/>
<dbReference type="NCBIfam" id="NF009507">
    <property type="entry name" value="PRK12865.1"/>
    <property type="match status" value="1"/>
</dbReference>
<dbReference type="SUPFAM" id="SSF54909">
    <property type="entry name" value="Dimeric alpha+beta barrel"/>
    <property type="match status" value="1"/>
</dbReference>
<comment type="caution">
    <text evidence="3">The sequence shown here is derived from an EMBL/GenBank/DDBJ whole genome shotgun (WGS) entry which is preliminary data.</text>
</comment>
<evidence type="ECO:0000313" key="3">
    <source>
        <dbReference type="EMBL" id="OLP56175.1"/>
    </source>
</evidence>
<evidence type="ECO:0000313" key="4">
    <source>
        <dbReference type="Proteomes" id="UP000186143"/>
    </source>
</evidence>
<feature type="domain" description="YCII-related" evidence="2">
    <location>
        <begin position="1"/>
        <end position="89"/>
    </location>
</feature>
<gene>
    <name evidence="3" type="ORF">BJF92_20500</name>
</gene>
<dbReference type="InterPro" id="IPR011008">
    <property type="entry name" value="Dimeric_a/b-barrel"/>
</dbReference>
<dbReference type="PANTHER" id="PTHR33606">
    <property type="entry name" value="PROTEIN YCII"/>
    <property type="match status" value="1"/>
</dbReference>
<name>A0A1Q9ALK6_9HYPH</name>
<dbReference type="AlphaFoldDB" id="A0A1Q9ALK6"/>
<dbReference type="InterPro" id="IPR051807">
    <property type="entry name" value="Sec-metab_biosynth-assoc"/>
</dbReference>
<sequence>MLFAFLCTDKPDALQLRMDTRPEHVAYLDGLNAKGILKMAGPFLSPDGAPVGSLVIVEAADAEAARALADGDPYAKAGLFAAVEIKPFNWVFNKPGA</sequence>
<dbReference type="InterPro" id="IPR005545">
    <property type="entry name" value="YCII"/>
</dbReference>
<evidence type="ECO:0000256" key="1">
    <source>
        <dbReference type="ARBA" id="ARBA00007689"/>
    </source>
</evidence>
<comment type="similarity">
    <text evidence="1">Belongs to the YciI family.</text>
</comment>